<dbReference type="GO" id="GO:0016787">
    <property type="term" value="F:hydrolase activity"/>
    <property type="evidence" value="ECO:0007669"/>
    <property type="project" value="UniProtKB-KW"/>
</dbReference>
<reference evidence="2 3" key="1">
    <citation type="submission" date="2018-09" db="EMBL/GenBank/DDBJ databases">
        <title>Whole genome based analysis of evolution and adaptive divergence in Indian and Brazilian strains of Azospirillum brasilense.</title>
        <authorList>
            <person name="Singh C."/>
            <person name="Tripathi A.K."/>
        </authorList>
    </citation>
    <scope>NUCLEOTIDE SEQUENCE [LARGE SCALE GENOMIC DNA]</scope>
    <source>
        <strain evidence="2 3">MTCC4035</strain>
    </source>
</reference>
<dbReference type="Gene3D" id="1.10.150.240">
    <property type="entry name" value="Putative phosphatase, domain 2"/>
    <property type="match status" value="1"/>
</dbReference>
<dbReference type="CDD" id="cd07515">
    <property type="entry name" value="HAD-like"/>
    <property type="match status" value="1"/>
</dbReference>
<evidence type="ECO:0000313" key="2">
    <source>
        <dbReference type="EMBL" id="QCN95761.1"/>
    </source>
</evidence>
<dbReference type="InterPro" id="IPR051540">
    <property type="entry name" value="S-2-haloacid_dehalogenase"/>
</dbReference>
<evidence type="ECO:0000256" key="1">
    <source>
        <dbReference type="ARBA" id="ARBA00022801"/>
    </source>
</evidence>
<protein>
    <submittedName>
        <fullName evidence="2">HAD family hydrolase</fullName>
    </submittedName>
</protein>
<dbReference type="PANTHER" id="PTHR43316">
    <property type="entry name" value="HYDROLASE, HALOACID DELAHOGENASE-RELATED"/>
    <property type="match status" value="1"/>
</dbReference>
<dbReference type="SFLD" id="SFLDG01129">
    <property type="entry name" value="C1.5:_HAD__Beta-PGM__Phosphata"/>
    <property type="match status" value="1"/>
</dbReference>
<dbReference type="SUPFAM" id="SSF56784">
    <property type="entry name" value="HAD-like"/>
    <property type="match status" value="1"/>
</dbReference>
<dbReference type="AlphaFoldDB" id="A0A4D8PK49"/>
<dbReference type="InterPro" id="IPR036412">
    <property type="entry name" value="HAD-like_sf"/>
</dbReference>
<accession>A0A4D8PK49</accession>
<organism evidence="2 3">
    <name type="scientific">Azospirillum argentinense</name>
    <dbReference type="NCBI Taxonomy" id="2970906"/>
    <lineage>
        <taxon>Bacteria</taxon>
        <taxon>Pseudomonadati</taxon>
        <taxon>Pseudomonadota</taxon>
        <taxon>Alphaproteobacteria</taxon>
        <taxon>Rhodospirillales</taxon>
        <taxon>Azospirillaceae</taxon>
        <taxon>Azospirillum</taxon>
    </lineage>
</organism>
<dbReference type="EMBL" id="CP032321">
    <property type="protein sequence ID" value="QCN95761.1"/>
    <property type="molecule type" value="Genomic_DNA"/>
</dbReference>
<keyword evidence="1 2" id="KW-0378">Hydrolase</keyword>
<sequence>MIDTIAFDGDDTLWHNESLFSMTQDRFRALLANHLADPADIDRRLLQAERENLRVYGYGIKGFVLSMIETAVDLTDGRIGGRDIQSLVEFGKAMLEHPVDLLDGVQEVVEALSGRYRLLLVTKGDLFDQESKIARSGLAGRFDAIEIVSEKDPATYRRLLDRHGVDPARFVMVGNSVRSDILPVLAVGGHAVHVPYHVTWAHEVAEPPTENYRRIDNLHGLPPLLAAW</sequence>
<dbReference type="InterPro" id="IPR023198">
    <property type="entry name" value="PGP-like_dom2"/>
</dbReference>
<dbReference type="Gene3D" id="3.40.50.1000">
    <property type="entry name" value="HAD superfamily/HAD-like"/>
    <property type="match status" value="1"/>
</dbReference>
<dbReference type="Proteomes" id="UP000298595">
    <property type="component" value="Chromosome"/>
</dbReference>
<dbReference type="RefSeq" id="WP_137115515.1">
    <property type="nucleotide sequence ID" value="NZ_CP032321.1"/>
</dbReference>
<gene>
    <name evidence="2" type="ORF">D3093_11120</name>
</gene>
<dbReference type="PANTHER" id="PTHR43316:SF8">
    <property type="entry name" value="HAD FAMILY HYDROLASE"/>
    <property type="match status" value="1"/>
</dbReference>
<proteinExistence type="predicted"/>
<dbReference type="InterPro" id="IPR023214">
    <property type="entry name" value="HAD_sf"/>
</dbReference>
<dbReference type="Pfam" id="PF00702">
    <property type="entry name" value="Hydrolase"/>
    <property type="match status" value="1"/>
</dbReference>
<dbReference type="SFLD" id="SFLDS00003">
    <property type="entry name" value="Haloacid_Dehalogenase"/>
    <property type="match status" value="1"/>
</dbReference>
<evidence type="ECO:0000313" key="3">
    <source>
        <dbReference type="Proteomes" id="UP000298595"/>
    </source>
</evidence>
<dbReference type="KEGG" id="aare:D3093_11120"/>
<name>A0A4D8PK49_9PROT</name>